<evidence type="ECO:0000256" key="6">
    <source>
        <dbReference type="SAM" id="MobiDB-lite"/>
    </source>
</evidence>
<dbReference type="InterPro" id="IPR036259">
    <property type="entry name" value="MFS_trans_sf"/>
</dbReference>
<feature type="transmembrane region" description="Helical" evidence="7">
    <location>
        <begin position="67"/>
        <end position="86"/>
    </location>
</feature>
<feature type="transmembrane region" description="Helical" evidence="7">
    <location>
        <begin position="400"/>
        <end position="420"/>
    </location>
</feature>
<dbReference type="RefSeq" id="XP_022257698.1">
    <property type="nucleotide sequence ID" value="XM_022401990.1"/>
</dbReference>
<dbReference type="Pfam" id="PF07690">
    <property type="entry name" value="MFS_1"/>
    <property type="match status" value="1"/>
</dbReference>
<evidence type="ECO:0000256" key="3">
    <source>
        <dbReference type="ARBA" id="ARBA00022692"/>
    </source>
</evidence>
<keyword evidence="2" id="KW-0813">Transport</keyword>
<proteinExistence type="predicted"/>
<evidence type="ECO:0000313" key="8">
    <source>
        <dbReference type="Proteomes" id="UP000694941"/>
    </source>
</evidence>
<keyword evidence="5 7" id="KW-0472">Membrane</keyword>
<feature type="transmembrane region" description="Helical" evidence="7">
    <location>
        <begin position="464"/>
        <end position="485"/>
    </location>
</feature>
<keyword evidence="8" id="KW-1185">Reference proteome</keyword>
<evidence type="ECO:0000256" key="7">
    <source>
        <dbReference type="SAM" id="Phobius"/>
    </source>
</evidence>
<comment type="subcellular location">
    <subcellularLocation>
        <location evidence="1">Membrane</location>
        <topology evidence="1">Multi-pass membrane protein</topology>
    </subcellularLocation>
</comment>
<feature type="transmembrane region" description="Helical" evidence="7">
    <location>
        <begin position="432"/>
        <end position="452"/>
    </location>
</feature>
<keyword evidence="4 7" id="KW-1133">Transmembrane helix</keyword>
<dbReference type="InterPro" id="IPR011701">
    <property type="entry name" value="MFS"/>
</dbReference>
<dbReference type="InterPro" id="IPR052983">
    <property type="entry name" value="MFS_Riboflavin_Transporter"/>
</dbReference>
<evidence type="ECO:0000256" key="1">
    <source>
        <dbReference type="ARBA" id="ARBA00004141"/>
    </source>
</evidence>
<dbReference type="SUPFAM" id="SSF103473">
    <property type="entry name" value="MFS general substrate transporter"/>
    <property type="match status" value="1"/>
</dbReference>
<reference evidence="9" key="1">
    <citation type="submission" date="2025-08" db="UniProtKB">
        <authorList>
            <consortium name="RefSeq"/>
        </authorList>
    </citation>
    <scope>IDENTIFICATION</scope>
    <source>
        <tissue evidence="9">Muscle</tissue>
    </source>
</reference>
<sequence>MLGLLFFGKQWFPKKVGIAVSFVSCGFGVGPLIFNNIITSYLNPENVSPNENGFFTDEGLLDRVPTVMYILTGVYAGIQVIGCILIKPHPDFKKKKGSPVNKLKDSSFKTSVTTISTEVSVGVTDYSNENNQQNCGNGDYSSSVKTSNNNDDTKISYKDSNVLKVHNSSNSFSPPSQPTLNNKHAENVVELSENFKNKETDQESLTFTVNLSESEKYNTKNPELSENSGVNVSFEKDNSTTILFHDSETGTKFSRTSQKEEEPARQNDSTNNIYNNILSNNSERREEEQKYNDKPGEKHDSDSASVSEGTKTAKTDEEILPSSRNNNYLTVHEALKTREFYILATCMLLQIQINTYFVTLFKAFGQLFINDDSFLGVISGFTGLMNAIGKFLWGFLFDKLGFKIVICILIFSSTIILGSFPATQYGGKPMWATWVLLQYFLSSGLWPTFPAVTSQAFGTKHSGAIYGLICGIPQSLNILGTVIITKLQDEFGWFGTCGYISGLGFLSFILMLFFPRDPEVKRKLFLEEKRK</sequence>
<dbReference type="PANTHER" id="PTHR43385">
    <property type="entry name" value="RIBOFLAVIN TRANSPORTER RIBJ"/>
    <property type="match status" value="1"/>
</dbReference>
<dbReference type="Proteomes" id="UP000694941">
    <property type="component" value="Unplaced"/>
</dbReference>
<evidence type="ECO:0000256" key="5">
    <source>
        <dbReference type="ARBA" id="ARBA00023136"/>
    </source>
</evidence>
<dbReference type="GeneID" id="111089453"/>
<feature type="transmembrane region" description="Helical" evidence="7">
    <location>
        <begin position="16"/>
        <end position="38"/>
    </location>
</feature>
<gene>
    <name evidence="9" type="primary">LOC111089453</name>
</gene>
<evidence type="ECO:0000256" key="4">
    <source>
        <dbReference type="ARBA" id="ARBA00022989"/>
    </source>
</evidence>
<protein>
    <submittedName>
        <fullName evidence="9">Uncharacterized protein LOC111089453</fullName>
    </submittedName>
</protein>
<name>A0ABM1TP92_LIMPO</name>
<keyword evidence="3 7" id="KW-0812">Transmembrane</keyword>
<evidence type="ECO:0000313" key="9">
    <source>
        <dbReference type="RefSeq" id="XP_022257698.1"/>
    </source>
</evidence>
<feature type="transmembrane region" description="Helical" evidence="7">
    <location>
        <begin position="340"/>
        <end position="361"/>
    </location>
</feature>
<dbReference type="PANTHER" id="PTHR43385:SF1">
    <property type="entry name" value="RIBOFLAVIN TRANSPORTER RIBJ"/>
    <property type="match status" value="1"/>
</dbReference>
<feature type="compositionally biased region" description="Low complexity" evidence="6">
    <location>
        <begin position="271"/>
        <end position="281"/>
    </location>
</feature>
<feature type="compositionally biased region" description="Basic and acidic residues" evidence="6">
    <location>
        <begin position="282"/>
        <end position="302"/>
    </location>
</feature>
<feature type="region of interest" description="Disordered" evidence="6">
    <location>
        <begin position="125"/>
        <end position="155"/>
    </location>
</feature>
<feature type="region of interest" description="Disordered" evidence="6">
    <location>
        <begin position="241"/>
        <end position="319"/>
    </location>
</feature>
<feature type="region of interest" description="Disordered" evidence="6">
    <location>
        <begin position="214"/>
        <end position="233"/>
    </location>
</feature>
<dbReference type="Gene3D" id="1.20.1250.20">
    <property type="entry name" value="MFS general substrate transporter like domains"/>
    <property type="match status" value="1"/>
</dbReference>
<feature type="compositionally biased region" description="Polar residues" evidence="6">
    <location>
        <begin position="125"/>
        <end position="150"/>
    </location>
</feature>
<evidence type="ECO:0000256" key="2">
    <source>
        <dbReference type="ARBA" id="ARBA00022448"/>
    </source>
</evidence>
<feature type="non-terminal residue" evidence="9">
    <location>
        <position position="531"/>
    </location>
</feature>
<organism evidence="8 9">
    <name type="scientific">Limulus polyphemus</name>
    <name type="common">Atlantic horseshoe crab</name>
    <dbReference type="NCBI Taxonomy" id="6850"/>
    <lineage>
        <taxon>Eukaryota</taxon>
        <taxon>Metazoa</taxon>
        <taxon>Ecdysozoa</taxon>
        <taxon>Arthropoda</taxon>
        <taxon>Chelicerata</taxon>
        <taxon>Merostomata</taxon>
        <taxon>Xiphosura</taxon>
        <taxon>Limulidae</taxon>
        <taxon>Limulus</taxon>
    </lineage>
</organism>
<feature type="transmembrane region" description="Helical" evidence="7">
    <location>
        <begin position="373"/>
        <end position="393"/>
    </location>
</feature>
<feature type="transmembrane region" description="Helical" evidence="7">
    <location>
        <begin position="491"/>
        <end position="514"/>
    </location>
</feature>
<accession>A0ABM1TP92</accession>
<feature type="compositionally biased region" description="Polar residues" evidence="6">
    <location>
        <begin position="219"/>
        <end position="231"/>
    </location>
</feature>